<feature type="compositionally biased region" description="Polar residues" evidence="1">
    <location>
        <begin position="82"/>
        <end position="112"/>
    </location>
</feature>
<proteinExistence type="predicted"/>
<feature type="region of interest" description="Disordered" evidence="1">
    <location>
        <begin position="1"/>
        <end position="150"/>
    </location>
</feature>
<accession>A0A0A2ME90</accession>
<name>A0A0A2ME90_9FLAO</name>
<feature type="compositionally biased region" description="Basic and acidic residues" evidence="1">
    <location>
        <begin position="48"/>
        <end position="66"/>
    </location>
</feature>
<dbReference type="AlphaFoldDB" id="A0A0A2ME90"/>
<evidence type="ECO:0000256" key="1">
    <source>
        <dbReference type="SAM" id="MobiDB-lite"/>
    </source>
</evidence>
<comment type="caution">
    <text evidence="2">The sequence shown here is derived from an EMBL/GenBank/DDBJ whole genome shotgun (WGS) entry which is preliminary data.</text>
</comment>
<feature type="compositionally biased region" description="Basic and acidic residues" evidence="1">
    <location>
        <begin position="24"/>
        <end position="39"/>
    </location>
</feature>
<dbReference type="EMBL" id="JRLX01000009">
    <property type="protein sequence ID" value="KGO86600.1"/>
    <property type="molecule type" value="Genomic_DNA"/>
</dbReference>
<feature type="compositionally biased region" description="Acidic residues" evidence="1">
    <location>
        <begin position="117"/>
        <end position="142"/>
    </location>
</feature>
<dbReference type="eggNOG" id="ENOG5032GPG">
    <property type="taxonomic scope" value="Bacteria"/>
</dbReference>
<gene>
    <name evidence="2" type="ORF">Q765_10270</name>
</gene>
<keyword evidence="3" id="KW-1185">Reference proteome</keyword>
<organism evidence="2 3">
    <name type="scientific">Flavobacterium rivuli WB 3.3-2 = DSM 21788</name>
    <dbReference type="NCBI Taxonomy" id="1121895"/>
    <lineage>
        <taxon>Bacteria</taxon>
        <taxon>Pseudomonadati</taxon>
        <taxon>Bacteroidota</taxon>
        <taxon>Flavobacteriia</taxon>
        <taxon>Flavobacteriales</taxon>
        <taxon>Flavobacteriaceae</taxon>
        <taxon>Flavobacterium</taxon>
    </lineage>
</organism>
<evidence type="ECO:0000313" key="3">
    <source>
        <dbReference type="Proteomes" id="UP000030152"/>
    </source>
</evidence>
<dbReference type="STRING" id="1121895.GCA_000378485_03013"/>
<dbReference type="Proteomes" id="UP000030152">
    <property type="component" value="Unassembled WGS sequence"/>
</dbReference>
<protein>
    <submittedName>
        <fullName evidence="2">Uncharacterized protein</fullName>
    </submittedName>
</protein>
<sequence length="150" mass="17381">MRLSCFVNSTKKHEPKIKYVMNNDPKKNSDEASDHAEHLKAKHHAKHPLNEKHEQDAEPEDTDKYLALEQPGVEYTEEVDNTRNSDQLDYNNPGQSEEWSEEGGNSKNSDAFNQDDYILDDNIDLDEDENQSISSDDEDFEESNERYTTE</sequence>
<reference evidence="2 3" key="1">
    <citation type="submission" date="2013-09" db="EMBL/GenBank/DDBJ databases">
        <authorList>
            <person name="Zeng Z."/>
            <person name="Chen C."/>
        </authorList>
    </citation>
    <scope>NUCLEOTIDE SEQUENCE [LARGE SCALE GENOMIC DNA]</scope>
    <source>
        <strain evidence="2 3">WB 3.3-2</strain>
    </source>
</reference>
<evidence type="ECO:0000313" key="2">
    <source>
        <dbReference type="EMBL" id="KGO86600.1"/>
    </source>
</evidence>